<dbReference type="EMBL" id="BAAAAK010000004">
    <property type="protein sequence ID" value="GAA0042137.1"/>
    <property type="molecule type" value="Genomic_DNA"/>
</dbReference>
<name>A0ABC9VMB8_LACAM</name>
<protein>
    <submittedName>
        <fullName evidence="1">Uncharacterized protein</fullName>
    </submittedName>
</protein>
<dbReference type="Proteomes" id="UP001437574">
    <property type="component" value="Unassembled WGS sequence"/>
</dbReference>
<accession>A0ABC9VMB8</accession>
<reference evidence="1 2" key="1">
    <citation type="journal article" date="2024" name="Int. J. Syst. Evol. Microbiol.">
        <title>Proposal of Lactobacillus amylovorus subsp. animalis subsp. nov. and an emended description of Lactobacillus amylovorus.</title>
        <authorList>
            <person name="Yamane K."/>
            <person name="Tanizawa Y."/>
            <person name="Kobayashi H."/>
            <person name="Kamizono T."/>
            <person name="Kojima Y."/>
            <person name="Takagi H."/>
            <person name="Tohno M."/>
        </authorList>
    </citation>
    <scope>NUCLEOTIDE SEQUENCE [LARGE SCALE GENOMIC DNA]</scope>
    <source>
        <strain evidence="1 2">TKL145</strain>
    </source>
</reference>
<reference evidence="2" key="2">
    <citation type="submission" date="2024-01" db="EMBL/GenBank/DDBJ databases">
        <title>Draft genome sequence of Lactobacillus amylovorus strain TKL145.</title>
        <authorList>
            <person name="Tohno M."/>
            <person name="Tanizawa Y."/>
        </authorList>
    </citation>
    <scope>NUCLEOTIDE SEQUENCE [LARGE SCALE GENOMIC DNA]</scope>
    <source>
        <strain evidence="2">TKL145</strain>
    </source>
</reference>
<evidence type="ECO:0000313" key="1">
    <source>
        <dbReference type="EMBL" id="GAA0042137.1"/>
    </source>
</evidence>
<dbReference type="AlphaFoldDB" id="A0ABC9VMB8"/>
<gene>
    <name evidence="1" type="ORF">LATKL145_05470</name>
</gene>
<organism evidence="1 2">
    <name type="scientific">Lactobacillus amylovorus subsp. animalium</name>
    <dbReference type="NCBI Taxonomy" id="3378536"/>
    <lineage>
        <taxon>Bacteria</taxon>
        <taxon>Bacillati</taxon>
        <taxon>Bacillota</taxon>
        <taxon>Bacilli</taxon>
        <taxon>Lactobacillales</taxon>
        <taxon>Lactobacillaceae</taxon>
        <taxon>Lactobacillus</taxon>
    </lineage>
</organism>
<dbReference type="RefSeq" id="WP_087235498.1">
    <property type="nucleotide sequence ID" value="NZ_BAAAAK010000004.1"/>
</dbReference>
<comment type="caution">
    <text evidence="1">The sequence shown here is derived from an EMBL/GenBank/DDBJ whole genome shotgun (WGS) entry which is preliminary data.</text>
</comment>
<dbReference type="GeneID" id="78202578"/>
<sequence>MKLSDKERKHLEDIVKANKWFTFEEAEKKIRKHWNSFYSKNDDYLSTQRRQLQKIIRSDIKGTYLKINNRKPTTTDEEWFKQNAYKGWSRNLFSDNKIEKLHVFPKYDYLFKENEQSIVLSALDDEFDDIEKSEMRDIYENLYGTPGKGKTKYLMTEPYLFALKHEIERREYPTKTLSLLPHSPKEIISEFNQSNFRNNIFTEIDSLIDDFALKVANEVKAQQLARNVELDRYEDILSFLRTWNDIFPQVINLASLEKNNMFKQFLEAKSKLSKSFFFDVKENVEKEKLHSKYSFNKIAKISDKDLKKKIKNSIYSFESYTLSNLELLMIEDNVLSNQASNIRHNFSRFLYQYLEKNNADNLIFDALRNAGIKDI</sequence>
<evidence type="ECO:0000313" key="2">
    <source>
        <dbReference type="Proteomes" id="UP001437574"/>
    </source>
</evidence>
<proteinExistence type="predicted"/>